<gene>
    <name evidence="3" type="ORF">FQA47_018848</name>
</gene>
<dbReference type="Pfam" id="PF14222">
    <property type="entry name" value="MOR2-PAG1_N"/>
    <property type="match status" value="2"/>
</dbReference>
<name>A0A834F5D4_ORYME</name>
<dbReference type="GO" id="GO:0000902">
    <property type="term" value="P:cell morphogenesis"/>
    <property type="evidence" value="ECO:0007669"/>
    <property type="project" value="InterPro"/>
</dbReference>
<feature type="domain" description="Cell morphogenesis protein N-terminal" evidence="2">
    <location>
        <begin position="209"/>
        <end position="304"/>
    </location>
</feature>
<dbReference type="GO" id="GO:0005938">
    <property type="term" value="C:cell cortex"/>
    <property type="evidence" value="ECO:0007669"/>
    <property type="project" value="TreeGrafter"/>
</dbReference>
<feature type="domain" description="Cell morphogenesis protein N-terminal" evidence="2">
    <location>
        <begin position="310"/>
        <end position="710"/>
    </location>
</feature>
<dbReference type="GO" id="GO:0030427">
    <property type="term" value="C:site of polarized growth"/>
    <property type="evidence" value="ECO:0007669"/>
    <property type="project" value="TreeGrafter"/>
</dbReference>
<feature type="region of interest" description="Disordered" evidence="1">
    <location>
        <begin position="58"/>
        <end position="93"/>
    </location>
</feature>
<proteinExistence type="predicted"/>
<dbReference type="PANTHER" id="PTHR12295:SF29">
    <property type="entry name" value="PROTEIN FURRY HOMOLOG"/>
    <property type="match status" value="1"/>
</dbReference>
<feature type="region of interest" description="Disordered" evidence="1">
    <location>
        <begin position="1"/>
        <end position="23"/>
    </location>
</feature>
<dbReference type="InterPro" id="IPR039867">
    <property type="entry name" value="Furry/Tao3/Mor2"/>
</dbReference>
<dbReference type="GO" id="GO:0031175">
    <property type="term" value="P:neuron projection development"/>
    <property type="evidence" value="ECO:0007669"/>
    <property type="project" value="TreeGrafter"/>
</dbReference>
<dbReference type="PANTHER" id="PTHR12295">
    <property type="entry name" value="FURRY-RELATED"/>
    <property type="match status" value="1"/>
</dbReference>
<reference evidence="3" key="1">
    <citation type="journal article" name="BMC Genomics">
        <title>Long-read sequencing and de novo genome assembly of marine medaka (Oryzias melastigma).</title>
        <authorList>
            <person name="Liang P."/>
            <person name="Saqib H.S.A."/>
            <person name="Ni X."/>
            <person name="Shen Y."/>
        </authorList>
    </citation>
    <scope>NUCLEOTIDE SEQUENCE</scope>
    <source>
        <strain evidence="3">Bigg-433</strain>
    </source>
</reference>
<dbReference type="InterPro" id="IPR016024">
    <property type="entry name" value="ARM-type_fold"/>
</dbReference>
<accession>A0A834F5D4</accession>
<protein>
    <submittedName>
        <fullName evidence="3">Furry-like protein</fullName>
    </submittedName>
</protein>
<dbReference type="SUPFAM" id="SSF48371">
    <property type="entry name" value="ARM repeat"/>
    <property type="match status" value="1"/>
</dbReference>
<dbReference type="Proteomes" id="UP000646548">
    <property type="component" value="Unassembled WGS sequence"/>
</dbReference>
<sequence>MSLEDVETNTSLGAKSSAFDGSLESDRKNIYQDGIVMDKIAVLSPEMFDPSAFKGRFSKIQRSKKRKVLPEASPVKPPAPPASGTQGERKGPVDMAPVNVDPESKPGEFVLKSLFANFTLLSERKIRIIMAEPLEKPLNKSLQRGEDPQFDQLISSMSSLAEYCLPSILKTLFDWYKRQNGLEDESHEYRPRANTKSKNDEQQKDYLLERRDLAIDFIFSLVLIEVLKQIPLHPLLDGLIQEVVNLAFKHFKYKEGYLGPNTGNMHIVADLYAEVVGVVAQSRFPAVRKKFISELKELRQKEQSPLRHPECAQYFLEVKDKDIKHSLAGLFVEILVPVAATVKNEVNVPCLRNFVESLYDTTLDLSSRKKHSLALYPLVTCLLCVSQKQFFLSRWHIFLNNCLSNLKNRDPKMARVALESLYRLLWVYMIRIKCESNTGTQSRLTSITSTLFPKGSRSVVPRDMPLNIFVKIIQFIAQERLDFAMKEIIFDLLSVGKPVKAFSLNPERINIGLRAFLVIADALQQKDGEPPMPNTGATLPSGNSLKKKKTYLSKTLTEEEAKLIGMSLYYSQVRKSLDNILRHLDKEVGRCMMLTSVQMLNKEPEDMITGERKPKIDLFRTCVAAIPRILPDSMSKQELIDLLSRLTVHMDDELRLISQNSLQSLLLDFSDWREDVLFGYTHFLLREVQDTHQGLQDASVKLLLQLLTQWRLALQLQGKMRGGVEASPRLPDRSPHWSVLHAVEGLALLLLCSCQISTRKLAVSVLREIRLLFAALGHAEDDDKPMIEVMDQLSPAVMDSIIHVAVSDSSTLPLNHHVDLQWLVDWTARLVSSSYDVKSPSHVWIFAQCVKDPWVLCLHIFLRQEHLPKHCPIALGYAWPYVFTRLQLLLPLVDPNSPVNAKKTSTVGSSDSYISLWRNYLILCWV</sequence>
<evidence type="ECO:0000259" key="2">
    <source>
        <dbReference type="Pfam" id="PF14222"/>
    </source>
</evidence>
<dbReference type="AlphaFoldDB" id="A0A834F5D4"/>
<evidence type="ECO:0000313" key="3">
    <source>
        <dbReference type="EMBL" id="KAF6722166.1"/>
    </source>
</evidence>
<comment type="caution">
    <text evidence="3">The sequence shown here is derived from an EMBL/GenBank/DDBJ whole genome shotgun (WGS) entry which is preliminary data.</text>
</comment>
<organism evidence="3 4">
    <name type="scientific">Oryzias melastigma</name>
    <name type="common">Marine medaka</name>
    <dbReference type="NCBI Taxonomy" id="30732"/>
    <lineage>
        <taxon>Eukaryota</taxon>
        <taxon>Metazoa</taxon>
        <taxon>Chordata</taxon>
        <taxon>Craniata</taxon>
        <taxon>Vertebrata</taxon>
        <taxon>Euteleostomi</taxon>
        <taxon>Actinopterygii</taxon>
        <taxon>Neopterygii</taxon>
        <taxon>Teleostei</taxon>
        <taxon>Neoteleostei</taxon>
        <taxon>Acanthomorphata</taxon>
        <taxon>Ovalentaria</taxon>
        <taxon>Atherinomorphae</taxon>
        <taxon>Beloniformes</taxon>
        <taxon>Adrianichthyidae</taxon>
        <taxon>Oryziinae</taxon>
        <taxon>Oryzias</taxon>
    </lineage>
</organism>
<evidence type="ECO:0000256" key="1">
    <source>
        <dbReference type="SAM" id="MobiDB-lite"/>
    </source>
</evidence>
<feature type="compositionally biased region" description="Basic residues" evidence="1">
    <location>
        <begin position="58"/>
        <end position="67"/>
    </location>
</feature>
<dbReference type="InterPro" id="IPR025614">
    <property type="entry name" value="Cell_morpho_N"/>
</dbReference>
<evidence type="ECO:0000313" key="4">
    <source>
        <dbReference type="Proteomes" id="UP000646548"/>
    </source>
</evidence>
<dbReference type="EMBL" id="WKFB01000468">
    <property type="protein sequence ID" value="KAF6722166.1"/>
    <property type="molecule type" value="Genomic_DNA"/>
</dbReference>